<dbReference type="PANTHER" id="PTHR43442">
    <property type="entry name" value="GLUCONOKINASE-RELATED"/>
    <property type="match status" value="1"/>
</dbReference>
<evidence type="ECO:0000256" key="6">
    <source>
        <dbReference type="ARBA" id="ARBA00022777"/>
    </source>
</evidence>
<evidence type="ECO:0000256" key="4">
    <source>
        <dbReference type="ARBA" id="ARBA00022679"/>
    </source>
</evidence>
<comment type="caution">
    <text evidence="10">The sequence shown here is derived from an EMBL/GenBank/DDBJ whole genome shotgun (WGS) entry which is preliminary data.</text>
</comment>
<evidence type="ECO:0000256" key="1">
    <source>
        <dbReference type="ARBA" id="ARBA00004761"/>
    </source>
</evidence>
<dbReference type="RefSeq" id="WP_311350842.1">
    <property type="nucleotide sequence ID" value="NZ_JAVRHR010000002.1"/>
</dbReference>
<dbReference type="GO" id="GO:0046316">
    <property type="term" value="F:gluconokinase activity"/>
    <property type="evidence" value="ECO:0007669"/>
    <property type="project" value="UniProtKB-EC"/>
</dbReference>
<gene>
    <name evidence="10" type="ORF">RM706_09590</name>
</gene>
<reference evidence="10 11" key="1">
    <citation type="submission" date="2023-09" db="EMBL/GenBank/DDBJ databases">
        <authorList>
            <person name="Rey-Velasco X."/>
        </authorList>
    </citation>
    <scope>NUCLEOTIDE SEQUENCE [LARGE SCALE GENOMIC DNA]</scope>
    <source>
        <strain evidence="10 11">F388</strain>
    </source>
</reference>
<name>A0ABU3AAS2_9FLAO</name>
<evidence type="ECO:0000256" key="5">
    <source>
        <dbReference type="ARBA" id="ARBA00022741"/>
    </source>
</evidence>
<dbReference type="InterPro" id="IPR027417">
    <property type="entry name" value="P-loop_NTPase"/>
</dbReference>
<keyword evidence="6 9" id="KW-0418">Kinase</keyword>
<dbReference type="CDD" id="cd02021">
    <property type="entry name" value="GntK"/>
    <property type="match status" value="1"/>
</dbReference>
<evidence type="ECO:0000256" key="9">
    <source>
        <dbReference type="RuleBase" id="RU363066"/>
    </source>
</evidence>
<comment type="similarity">
    <text evidence="2 9">Belongs to the gluconokinase GntK/GntV family.</text>
</comment>
<keyword evidence="4 9" id="KW-0808">Transferase</keyword>
<dbReference type="PANTHER" id="PTHR43442:SF3">
    <property type="entry name" value="GLUCONOKINASE-RELATED"/>
    <property type="match status" value="1"/>
</dbReference>
<proteinExistence type="inferred from homology"/>
<keyword evidence="11" id="KW-1185">Reference proteome</keyword>
<dbReference type="NCBIfam" id="TIGR01313">
    <property type="entry name" value="therm_gnt_kin"/>
    <property type="match status" value="1"/>
</dbReference>
<comment type="pathway">
    <text evidence="1">Carbohydrate acid metabolism.</text>
</comment>
<dbReference type="Pfam" id="PF01202">
    <property type="entry name" value="SKI"/>
    <property type="match status" value="1"/>
</dbReference>
<dbReference type="InterPro" id="IPR031322">
    <property type="entry name" value="Shikimate/glucono_kinase"/>
</dbReference>
<dbReference type="EC" id="2.7.1.12" evidence="3 9"/>
<dbReference type="SUPFAM" id="SSF52540">
    <property type="entry name" value="P-loop containing nucleoside triphosphate hydrolases"/>
    <property type="match status" value="1"/>
</dbReference>
<keyword evidence="7 9" id="KW-0067">ATP-binding</keyword>
<dbReference type="InterPro" id="IPR006001">
    <property type="entry name" value="Therm_gnt_kin"/>
</dbReference>
<organism evidence="10 11">
    <name type="scientific">Croceitalea rosinachiae</name>
    <dbReference type="NCBI Taxonomy" id="3075596"/>
    <lineage>
        <taxon>Bacteria</taxon>
        <taxon>Pseudomonadati</taxon>
        <taxon>Bacteroidota</taxon>
        <taxon>Flavobacteriia</taxon>
        <taxon>Flavobacteriales</taxon>
        <taxon>Flavobacteriaceae</taxon>
        <taxon>Croceitalea</taxon>
    </lineage>
</organism>
<evidence type="ECO:0000313" key="10">
    <source>
        <dbReference type="EMBL" id="MDT0607283.1"/>
    </source>
</evidence>
<evidence type="ECO:0000256" key="3">
    <source>
        <dbReference type="ARBA" id="ARBA00012054"/>
    </source>
</evidence>
<sequence length="162" mass="18301">MNKSIFIVMGVSGTGKTTIGKLLSKAYNFPFFDGDDFHPKANIEKMTSGRPLNDKDRAGWLQSLNNLSKKHLLSGAIIACSALKEKYRDILRDEIEEQMVFIYLKGTFEDVKTRLENRKGHYMTSALLQSQFDALEEPKNAMEVSIELSPDEIIAAIQNQLK</sequence>
<dbReference type="Proteomes" id="UP001255246">
    <property type="component" value="Unassembled WGS sequence"/>
</dbReference>
<protein>
    <recommendedName>
        <fullName evidence="3 9">Gluconokinase</fullName>
        <ecNumber evidence="3 9">2.7.1.12</ecNumber>
    </recommendedName>
</protein>
<evidence type="ECO:0000256" key="8">
    <source>
        <dbReference type="ARBA" id="ARBA00048090"/>
    </source>
</evidence>
<evidence type="ECO:0000256" key="7">
    <source>
        <dbReference type="ARBA" id="ARBA00022840"/>
    </source>
</evidence>
<evidence type="ECO:0000313" key="11">
    <source>
        <dbReference type="Proteomes" id="UP001255246"/>
    </source>
</evidence>
<keyword evidence="5 9" id="KW-0547">Nucleotide-binding</keyword>
<dbReference type="Gene3D" id="3.40.50.300">
    <property type="entry name" value="P-loop containing nucleotide triphosphate hydrolases"/>
    <property type="match status" value="1"/>
</dbReference>
<evidence type="ECO:0000256" key="2">
    <source>
        <dbReference type="ARBA" id="ARBA00008420"/>
    </source>
</evidence>
<accession>A0ABU3AAS2</accession>
<dbReference type="EMBL" id="JAVRHR010000002">
    <property type="protein sequence ID" value="MDT0607283.1"/>
    <property type="molecule type" value="Genomic_DNA"/>
</dbReference>
<comment type="catalytic activity">
    <reaction evidence="8 9">
        <text>D-gluconate + ATP = 6-phospho-D-gluconate + ADP + H(+)</text>
        <dbReference type="Rhea" id="RHEA:19433"/>
        <dbReference type="ChEBI" id="CHEBI:15378"/>
        <dbReference type="ChEBI" id="CHEBI:18391"/>
        <dbReference type="ChEBI" id="CHEBI:30616"/>
        <dbReference type="ChEBI" id="CHEBI:58759"/>
        <dbReference type="ChEBI" id="CHEBI:456216"/>
        <dbReference type="EC" id="2.7.1.12"/>
    </reaction>
</comment>